<proteinExistence type="predicted"/>
<dbReference type="InterPro" id="IPR036388">
    <property type="entry name" value="WH-like_DNA-bd_sf"/>
</dbReference>
<dbReference type="InterPro" id="IPR000866">
    <property type="entry name" value="AhpC/TSA"/>
</dbReference>
<evidence type="ECO:0000313" key="7">
    <source>
        <dbReference type="Proteomes" id="UP000535511"/>
    </source>
</evidence>
<keyword evidence="3" id="KW-0804">Transcription</keyword>
<feature type="region of interest" description="Disordered" evidence="4">
    <location>
        <begin position="279"/>
        <end position="302"/>
    </location>
</feature>
<protein>
    <submittedName>
        <fullName evidence="6">DNA-binding HxlR family transcriptional regulator/peroxiredoxin</fullName>
    </submittedName>
</protein>
<organism evidence="6 7">
    <name type="scientific">Nocardioides panaciterrulae</name>
    <dbReference type="NCBI Taxonomy" id="661492"/>
    <lineage>
        <taxon>Bacteria</taxon>
        <taxon>Bacillati</taxon>
        <taxon>Actinomycetota</taxon>
        <taxon>Actinomycetes</taxon>
        <taxon>Propionibacteriales</taxon>
        <taxon>Nocardioidaceae</taxon>
        <taxon>Nocardioides</taxon>
    </lineage>
</organism>
<gene>
    <name evidence="6" type="ORF">BJZ21_003103</name>
</gene>
<dbReference type="Pfam" id="PF01638">
    <property type="entry name" value="HxlR"/>
    <property type="match status" value="1"/>
</dbReference>
<evidence type="ECO:0000256" key="4">
    <source>
        <dbReference type="SAM" id="MobiDB-lite"/>
    </source>
</evidence>
<dbReference type="Gene3D" id="1.10.10.10">
    <property type="entry name" value="Winged helix-like DNA-binding domain superfamily/Winged helix DNA-binding domain"/>
    <property type="match status" value="1"/>
</dbReference>
<sequence>MTRRTPEDDCGVAHAVGVLGDAWSVLVLRDVARGHRRFEQLLESGISRKVLAQRLAGLVEADVLRRVRYRERPERFEYVLTARGRAALPVLAALQEWGDTWLLGDGSTSATASAETAEAHRVAALVGRTVPALDPDPLGPAGAAYAVLYCYPGSALAGLDDVPGGAGCTLESCTYRDRLDDFAALGARVLGVSTQRPEEQAEFARRNRIQFPLVSDLDLGLATALRLPTFRLHGTPRLKRITLVVDRDRVVRGTLFPIRDVTGSVEDALTLVRAAVAADSPAPRRSGQGKVHHVQPDVPVRG</sequence>
<keyword evidence="2 6" id="KW-0238">DNA-binding</keyword>
<evidence type="ECO:0000256" key="1">
    <source>
        <dbReference type="ARBA" id="ARBA00023015"/>
    </source>
</evidence>
<dbReference type="GO" id="GO:0016491">
    <property type="term" value="F:oxidoreductase activity"/>
    <property type="evidence" value="ECO:0007669"/>
    <property type="project" value="InterPro"/>
</dbReference>
<feature type="domain" description="HTH hxlR-type" evidence="5">
    <location>
        <begin position="10"/>
        <end position="106"/>
    </location>
</feature>
<name>A0A7Y9E8A1_9ACTN</name>
<evidence type="ECO:0000256" key="2">
    <source>
        <dbReference type="ARBA" id="ARBA00023125"/>
    </source>
</evidence>
<dbReference type="Gene3D" id="3.40.30.10">
    <property type="entry name" value="Glutaredoxin"/>
    <property type="match status" value="1"/>
</dbReference>
<dbReference type="AlphaFoldDB" id="A0A7Y9E8A1"/>
<dbReference type="EMBL" id="JACCBG010000001">
    <property type="protein sequence ID" value="NYD43020.1"/>
    <property type="molecule type" value="Genomic_DNA"/>
</dbReference>
<dbReference type="SUPFAM" id="SSF52833">
    <property type="entry name" value="Thioredoxin-like"/>
    <property type="match status" value="1"/>
</dbReference>
<dbReference type="RefSeq" id="WP_179664586.1">
    <property type="nucleotide sequence ID" value="NZ_JACCBG010000001.1"/>
</dbReference>
<dbReference type="InterPro" id="IPR002577">
    <property type="entry name" value="HTH_HxlR"/>
</dbReference>
<dbReference type="CDD" id="cd03017">
    <property type="entry name" value="PRX_BCP"/>
    <property type="match status" value="1"/>
</dbReference>
<evidence type="ECO:0000259" key="5">
    <source>
        <dbReference type="PROSITE" id="PS51118"/>
    </source>
</evidence>
<comment type="caution">
    <text evidence="6">The sequence shown here is derived from an EMBL/GenBank/DDBJ whole genome shotgun (WGS) entry which is preliminary data.</text>
</comment>
<dbReference type="Proteomes" id="UP000535511">
    <property type="component" value="Unassembled WGS sequence"/>
</dbReference>
<dbReference type="Pfam" id="PF00578">
    <property type="entry name" value="AhpC-TSA"/>
    <property type="match status" value="1"/>
</dbReference>
<keyword evidence="7" id="KW-1185">Reference proteome</keyword>
<keyword evidence="1" id="KW-0805">Transcription regulation</keyword>
<dbReference type="InterPro" id="IPR036249">
    <property type="entry name" value="Thioredoxin-like_sf"/>
</dbReference>
<dbReference type="InterPro" id="IPR036390">
    <property type="entry name" value="WH_DNA-bd_sf"/>
</dbReference>
<dbReference type="PANTHER" id="PTHR33204">
    <property type="entry name" value="TRANSCRIPTIONAL REGULATOR, MARR FAMILY"/>
    <property type="match status" value="1"/>
</dbReference>
<reference evidence="6 7" key="1">
    <citation type="submission" date="2020-07" db="EMBL/GenBank/DDBJ databases">
        <title>Sequencing the genomes of 1000 actinobacteria strains.</title>
        <authorList>
            <person name="Klenk H.-P."/>
        </authorList>
    </citation>
    <scope>NUCLEOTIDE SEQUENCE [LARGE SCALE GENOMIC DNA]</scope>
    <source>
        <strain evidence="6 7">DSM 21350</strain>
    </source>
</reference>
<accession>A0A7Y9E8A1</accession>
<dbReference type="GO" id="GO:0016209">
    <property type="term" value="F:antioxidant activity"/>
    <property type="evidence" value="ECO:0007669"/>
    <property type="project" value="InterPro"/>
</dbReference>
<dbReference type="GO" id="GO:0003677">
    <property type="term" value="F:DNA binding"/>
    <property type="evidence" value="ECO:0007669"/>
    <property type="project" value="UniProtKB-KW"/>
</dbReference>
<dbReference type="PANTHER" id="PTHR33204:SF18">
    <property type="entry name" value="TRANSCRIPTIONAL REGULATORY PROTEIN"/>
    <property type="match status" value="1"/>
</dbReference>
<dbReference type="SUPFAM" id="SSF46785">
    <property type="entry name" value="Winged helix' DNA-binding domain"/>
    <property type="match status" value="1"/>
</dbReference>
<evidence type="ECO:0000313" key="6">
    <source>
        <dbReference type="EMBL" id="NYD43020.1"/>
    </source>
</evidence>
<evidence type="ECO:0000256" key="3">
    <source>
        <dbReference type="ARBA" id="ARBA00023163"/>
    </source>
</evidence>
<dbReference type="PROSITE" id="PS51118">
    <property type="entry name" value="HTH_HXLR"/>
    <property type="match status" value="1"/>
</dbReference>